<sequence length="512" mass="53573">MQTNLKKSLYLSLAAVSFLAAGAVASTQASAKTYAKVASMQSLKTDANTRNVIVTGNNAIATKAATMQGARTIKSAAALQSAQSSDKVGSFNFRAYAVATTDRGSVYYKVVSFDKSVRGWIYGGTSTSSFGGGLQQFATTSTPATINKSFTYNGQKLWASPAWTQYRVGASKLTMANGTKFTVNASTTNVKSGDLYYQIADGSAAGAWVKASDVENAATPIANNAVRINLVNQSGTVIKSIDYTVNNATKGNTLGALTATNGVYSWKLSTADTSAIQTQINNALVGTGYALTNNALSDAQIAALAQAKFGDAVSLSFANGNVVYSTITPYGRIGGNAAEKLTNSVTPVVNSKQTAFGTYEYSAADLAKLDDTALATALQAGANTQDKIKSLNEFFLTTAQLQFAPVNDMAITDLFSGTRGASFTSAQVLNYVNGKSSLKTLKSPVYPVFSLDSTGKPTMTWNQFSYTASDAVSGTFGNPVTVYYNYDPSSTVAVAKPSLVQTTPGQTNPLTK</sequence>
<feature type="signal peptide" evidence="1">
    <location>
        <begin position="1"/>
        <end position="31"/>
    </location>
</feature>
<gene>
    <name evidence="2" type="ORF">FC96_GL000900</name>
</gene>
<organism evidence="2 3">
    <name type="scientific">Secundilactobacillus kimchicus JCM 15530</name>
    <dbReference type="NCBI Taxonomy" id="1302272"/>
    <lineage>
        <taxon>Bacteria</taxon>
        <taxon>Bacillati</taxon>
        <taxon>Bacillota</taxon>
        <taxon>Bacilli</taxon>
        <taxon>Lactobacillales</taxon>
        <taxon>Lactobacillaceae</taxon>
        <taxon>Secundilactobacillus</taxon>
    </lineage>
</organism>
<dbReference type="OrthoDB" id="2329257at2"/>
<accession>A0A0R1HMP0</accession>
<dbReference type="AlphaFoldDB" id="A0A0R1HMP0"/>
<keyword evidence="1" id="KW-0732">Signal</keyword>
<dbReference type="STRING" id="1302272.FC96_GL000900"/>
<feature type="chain" id="PRO_5006405247" description="S-layer protein" evidence="1">
    <location>
        <begin position="32"/>
        <end position="512"/>
    </location>
</feature>
<proteinExistence type="predicted"/>
<comment type="caution">
    <text evidence="2">The sequence shown here is derived from an EMBL/GenBank/DDBJ whole genome shotgun (WGS) entry which is preliminary data.</text>
</comment>
<dbReference type="RefSeq" id="WP_056943201.1">
    <property type="nucleotide sequence ID" value="NZ_AZCX01000016.1"/>
</dbReference>
<evidence type="ECO:0000256" key="1">
    <source>
        <dbReference type="SAM" id="SignalP"/>
    </source>
</evidence>
<evidence type="ECO:0000313" key="2">
    <source>
        <dbReference type="EMBL" id="KRK46841.1"/>
    </source>
</evidence>
<reference evidence="2 3" key="1">
    <citation type="journal article" date="2015" name="Genome Announc.">
        <title>Expanding the biotechnology potential of lactobacilli through comparative genomics of 213 strains and associated genera.</title>
        <authorList>
            <person name="Sun Z."/>
            <person name="Harris H.M."/>
            <person name="McCann A."/>
            <person name="Guo C."/>
            <person name="Argimon S."/>
            <person name="Zhang W."/>
            <person name="Yang X."/>
            <person name="Jeffery I.B."/>
            <person name="Cooney J.C."/>
            <person name="Kagawa T.F."/>
            <person name="Liu W."/>
            <person name="Song Y."/>
            <person name="Salvetti E."/>
            <person name="Wrobel A."/>
            <person name="Rasinkangas P."/>
            <person name="Parkhill J."/>
            <person name="Rea M.C."/>
            <person name="O'Sullivan O."/>
            <person name="Ritari J."/>
            <person name="Douillard F.P."/>
            <person name="Paul Ross R."/>
            <person name="Yang R."/>
            <person name="Briner A.E."/>
            <person name="Felis G.E."/>
            <person name="de Vos W.M."/>
            <person name="Barrangou R."/>
            <person name="Klaenhammer T.R."/>
            <person name="Caufield P.W."/>
            <person name="Cui Y."/>
            <person name="Zhang H."/>
            <person name="O'Toole P.W."/>
        </authorList>
    </citation>
    <scope>NUCLEOTIDE SEQUENCE [LARGE SCALE GENOMIC DNA]</scope>
    <source>
        <strain evidence="2 3">JCM 15530</strain>
    </source>
</reference>
<dbReference type="Proteomes" id="UP000050911">
    <property type="component" value="Unassembled WGS sequence"/>
</dbReference>
<protein>
    <recommendedName>
        <fullName evidence="4">S-layer protein</fullName>
    </recommendedName>
</protein>
<dbReference type="PATRIC" id="fig|1302272.5.peg.901"/>
<evidence type="ECO:0008006" key="4">
    <source>
        <dbReference type="Google" id="ProtNLM"/>
    </source>
</evidence>
<dbReference type="EMBL" id="AZCX01000016">
    <property type="protein sequence ID" value="KRK46841.1"/>
    <property type="molecule type" value="Genomic_DNA"/>
</dbReference>
<keyword evidence="3" id="KW-1185">Reference proteome</keyword>
<name>A0A0R1HMP0_9LACO</name>
<evidence type="ECO:0000313" key="3">
    <source>
        <dbReference type="Proteomes" id="UP000050911"/>
    </source>
</evidence>